<protein>
    <submittedName>
        <fullName evidence="2">Uncharacterized protein</fullName>
    </submittedName>
</protein>
<name>A0A1C6U9W4_9ACTN</name>
<evidence type="ECO:0000313" key="2">
    <source>
        <dbReference type="EMBL" id="SCL50649.1"/>
    </source>
</evidence>
<sequence length="33" mass="3758">MKPWQVSVIVVILLLVGFLGWLVASYRKGRDGR</sequence>
<dbReference type="EMBL" id="FMIA01000002">
    <property type="protein sequence ID" value="SCL50649.1"/>
    <property type="molecule type" value="Genomic_DNA"/>
</dbReference>
<gene>
    <name evidence="2" type="ORF">GA0070617_1548</name>
</gene>
<evidence type="ECO:0000256" key="1">
    <source>
        <dbReference type="SAM" id="Phobius"/>
    </source>
</evidence>
<reference evidence="2 3" key="1">
    <citation type="submission" date="2016-06" db="EMBL/GenBank/DDBJ databases">
        <authorList>
            <person name="Kjaerup R.B."/>
            <person name="Dalgaard T.S."/>
            <person name="Juul-Madsen H.R."/>
        </authorList>
    </citation>
    <scope>NUCLEOTIDE SEQUENCE [LARGE SCALE GENOMIC DNA]</scope>
    <source>
        <strain evidence="2 3">DSM 45577</strain>
    </source>
</reference>
<accession>A0A1C6U9W4</accession>
<feature type="transmembrane region" description="Helical" evidence="1">
    <location>
        <begin position="6"/>
        <end position="24"/>
    </location>
</feature>
<organism evidence="2 3">
    <name type="scientific">Micromonospora yangpuensis</name>
    <dbReference type="NCBI Taxonomy" id="683228"/>
    <lineage>
        <taxon>Bacteria</taxon>
        <taxon>Bacillati</taxon>
        <taxon>Actinomycetota</taxon>
        <taxon>Actinomycetes</taxon>
        <taxon>Micromonosporales</taxon>
        <taxon>Micromonosporaceae</taxon>
        <taxon>Micromonospora</taxon>
    </lineage>
</organism>
<keyword evidence="3" id="KW-1185">Reference proteome</keyword>
<keyword evidence="1" id="KW-0472">Membrane</keyword>
<dbReference type="Proteomes" id="UP000198937">
    <property type="component" value="Unassembled WGS sequence"/>
</dbReference>
<dbReference type="AlphaFoldDB" id="A0A1C6U9W4"/>
<evidence type="ECO:0000313" key="3">
    <source>
        <dbReference type="Proteomes" id="UP000198937"/>
    </source>
</evidence>
<keyword evidence="1" id="KW-0812">Transmembrane</keyword>
<keyword evidence="1" id="KW-1133">Transmembrane helix</keyword>
<proteinExistence type="predicted"/>